<evidence type="ECO:0000313" key="4">
    <source>
        <dbReference type="Proteomes" id="UP001574170"/>
    </source>
</evidence>
<dbReference type="RefSeq" id="WP_373392943.1">
    <property type="nucleotide sequence ID" value="NZ_JBCFQJ010000015.1"/>
</dbReference>
<evidence type="ECO:0000256" key="1">
    <source>
        <dbReference type="SAM" id="Coils"/>
    </source>
</evidence>
<dbReference type="InterPro" id="IPR052928">
    <property type="entry name" value="Desiccation-related_membrane"/>
</dbReference>
<keyword evidence="2" id="KW-0812">Transmembrane</keyword>
<dbReference type="Pfam" id="PF12732">
    <property type="entry name" value="YtxH"/>
    <property type="match status" value="1"/>
</dbReference>
<keyword evidence="2" id="KW-0472">Membrane</keyword>
<evidence type="ECO:0000256" key="2">
    <source>
        <dbReference type="SAM" id="Phobius"/>
    </source>
</evidence>
<proteinExistence type="predicted"/>
<dbReference type="EMBL" id="JBCFQK010000027">
    <property type="protein sequence ID" value="MFA9195631.1"/>
    <property type="molecule type" value="Genomic_DNA"/>
</dbReference>
<keyword evidence="4" id="KW-1185">Reference proteome</keyword>
<protein>
    <submittedName>
        <fullName evidence="3">YtxH domain-containing protein</fullName>
    </submittedName>
</protein>
<dbReference type="InterPro" id="IPR024623">
    <property type="entry name" value="YtxH"/>
</dbReference>
<accession>A0ABV4TRT5</accession>
<comment type="caution">
    <text evidence="3">The sequence shown here is derived from an EMBL/GenBank/DDBJ whole genome shotgun (WGS) entry which is preliminary data.</text>
</comment>
<dbReference type="PANTHER" id="PTHR35792">
    <property type="entry name" value="GENERAL STRESS PROTEIN"/>
    <property type="match status" value="1"/>
</dbReference>
<reference evidence="3 4" key="1">
    <citation type="submission" date="2024-04" db="EMBL/GenBank/DDBJ databases">
        <title>New Clade of Flavobacterium.</title>
        <authorList>
            <person name="Matos L."/>
            <person name="Proenca D.N."/>
            <person name="Fransisco R.M."/>
            <person name="Chung A.P."/>
            <person name="Maccario L."/>
            <person name="Sorensen S.J."/>
            <person name="Morais P.V."/>
        </authorList>
    </citation>
    <scope>NUCLEOTIDE SEQUENCE [LARGE SCALE GENOMIC DNA]</scope>
    <source>
        <strain evidence="3 4">FBOR7N2.3</strain>
    </source>
</reference>
<dbReference type="PANTHER" id="PTHR35792:SF2">
    <property type="entry name" value="GENERAL STRESS PROTEIN"/>
    <property type="match status" value="1"/>
</dbReference>
<name>A0ABV4TRT5_9FLAO</name>
<evidence type="ECO:0000313" key="3">
    <source>
        <dbReference type="EMBL" id="MFA9195631.1"/>
    </source>
</evidence>
<feature type="transmembrane region" description="Helical" evidence="2">
    <location>
        <begin position="6"/>
        <end position="25"/>
    </location>
</feature>
<sequence>MKTAKTIIGVLGGVAVGAALGILFAPDKGTNTRKKIAEKGNDTKNSLKSCVNDILESFSEKCDAMLNKAEGLVNEGVNKTEEFVAESKEDLNSAKNQIYK</sequence>
<keyword evidence="2" id="KW-1133">Transmembrane helix</keyword>
<dbReference type="Proteomes" id="UP001574170">
    <property type="component" value="Unassembled WGS sequence"/>
</dbReference>
<keyword evidence="1" id="KW-0175">Coiled coil</keyword>
<gene>
    <name evidence="3" type="ORF">AAGV33_14560</name>
</gene>
<feature type="coiled-coil region" evidence="1">
    <location>
        <begin position="55"/>
        <end position="97"/>
    </location>
</feature>
<organism evidence="3 4">
    <name type="scientific">Flavobacterium magnesitis</name>
    <dbReference type="NCBI Taxonomy" id="3138077"/>
    <lineage>
        <taxon>Bacteria</taxon>
        <taxon>Pseudomonadati</taxon>
        <taxon>Bacteroidota</taxon>
        <taxon>Flavobacteriia</taxon>
        <taxon>Flavobacteriales</taxon>
        <taxon>Flavobacteriaceae</taxon>
        <taxon>Flavobacterium</taxon>
    </lineage>
</organism>